<dbReference type="GO" id="GO:0016020">
    <property type="term" value="C:membrane"/>
    <property type="evidence" value="ECO:0007669"/>
    <property type="project" value="UniProtKB-SubCell"/>
</dbReference>
<evidence type="ECO:0000313" key="7">
    <source>
        <dbReference type="EMBL" id="CAB4655235.1"/>
    </source>
</evidence>
<feature type="domain" description="EamA" evidence="6">
    <location>
        <begin position="149"/>
        <end position="282"/>
    </location>
</feature>
<dbReference type="InterPro" id="IPR000620">
    <property type="entry name" value="EamA_dom"/>
</dbReference>
<evidence type="ECO:0000313" key="8">
    <source>
        <dbReference type="EMBL" id="CAB4694996.1"/>
    </source>
</evidence>
<dbReference type="EMBL" id="CAFBRB010000154">
    <property type="protein sequence ID" value="CAB5077269.1"/>
    <property type="molecule type" value="Genomic_DNA"/>
</dbReference>
<dbReference type="EMBL" id="CAFABI010000001">
    <property type="protein sequence ID" value="CAB4817986.1"/>
    <property type="molecule type" value="Genomic_DNA"/>
</dbReference>
<feature type="domain" description="EamA" evidence="6">
    <location>
        <begin position="7"/>
        <end position="136"/>
    </location>
</feature>
<sequence>MSRRNSLLFVTVGLMWGIPYLFIRVAVREFSPASVVFARVIIGAAILVPISMKQGTLKSAFKGIKWISLYALFEMIGPWFLITKAETRISSGLAGLLVATVPIWSTVFTAMHGDKSVWHAKRLFGIIIGFIGIVALVGIESFSGSSPLWAIFFVLISSVGYAYAVIMITRALPDVSGIAINAVAMSITALVYAPFAALQWPRHSVSFSAIFAVVVLGVICTALAFIVFFALLNGIGAARGSLITYLNTAFAVMLGVIFLSEPFTLGIGIGLPMVLIGSYFASYKPRKINSLQSPNAQAT</sequence>
<feature type="transmembrane region" description="Helical" evidence="5">
    <location>
        <begin position="7"/>
        <end position="27"/>
    </location>
</feature>
<feature type="transmembrane region" description="Helical" evidence="5">
    <location>
        <begin position="178"/>
        <end position="197"/>
    </location>
</feature>
<organism evidence="11">
    <name type="scientific">freshwater metagenome</name>
    <dbReference type="NCBI Taxonomy" id="449393"/>
    <lineage>
        <taxon>unclassified sequences</taxon>
        <taxon>metagenomes</taxon>
        <taxon>ecological metagenomes</taxon>
    </lineage>
</organism>
<keyword evidence="2 5" id="KW-0812">Transmembrane</keyword>
<feature type="transmembrane region" description="Helical" evidence="5">
    <location>
        <begin position="88"/>
        <end position="111"/>
    </location>
</feature>
<evidence type="ECO:0000313" key="10">
    <source>
        <dbReference type="EMBL" id="CAB4840317.1"/>
    </source>
</evidence>
<evidence type="ECO:0000256" key="2">
    <source>
        <dbReference type="ARBA" id="ARBA00022692"/>
    </source>
</evidence>
<feature type="transmembrane region" description="Helical" evidence="5">
    <location>
        <begin position="148"/>
        <end position="166"/>
    </location>
</feature>
<dbReference type="EMBL" id="CAFAZX010000008">
    <property type="protein sequence ID" value="CAB4840317.1"/>
    <property type="molecule type" value="Genomic_DNA"/>
</dbReference>
<feature type="transmembrane region" description="Helical" evidence="5">
    <location>
        <begin position="265"/>
        <end position="283"/>
    </location>
</feature>
<evidence type="ECO:0000313" key="9">
    <source>
        <dbReference type="EMBL" id="CAB4817986.1"/>
    </source>
</evidence>
<feature type="transmembrane region" description="Helical" evidence="5">
    <location>
        <begin position="242"/>
        <end position="259"/>
    </location>
</feature>
<evidence type="ECO:0000313" key="11">
    <source>
        <dbReference type="EMBL" id="CAB4973284.1"/>
    </source>
</evidence>
<protein>
    <submittedName>
        <fullName evidence="11">Unannotated protein</fullName>
    </submittedName>
</protein>
<feature type="transmembrane region" description="Helical" evidence="5">
    <location>
        <begin position="209"/>
        <end position="230"/>
    </location>
</feature>
<dbReference type="InterPro" id="IPR037185">
    <property type="entry name" value="EmrE-like"/>
</dbReference>
<dbReference type="PANTHER" id="PTHR32322">
    <property type="entry name" value="INNER MEMBRANE TRANSPORTER"/>
    <property type="match status" value="1"/>
</dbReference>
<comment type="subcellular location">
    <subcellularLocation>
        <location evidence="1">Membrane</location>
        <topology evidence="1">Multi-pass membrane protein</topology>
    </subcellularLocation>
</comment>
<dbReference type="EMBL" id="CAEZWO010000026">
    <property type="protein sequence ID" value="CAB4655235.1"/>
    <property type="molecule type" value="Genomic_DNA"/>
</dbReference>
<feature type="transmembrane region" description="Helical" evidence="5">
    <location>
        <begin position="33"/>
        <end position="52"/>
    </location>
</feature>
<keyword evidence="3 5" id="KW-1133">Transmembrane helix</keyword>
<gene>
    <name evidence="7" type="ORF">UFOPK2254_00393</name>
    <name evidence="8" type="ORF">UFOPK2646_00127</name>
    <name evidence="9" type="ORF">UFOPK3197_00019</name>
    <name evidence="10" type="ORF">UFOPK3241_00252</name>
    <name evidence="11" type="ORF">UFOPK3937_00287</name>
    <name evidence="12" type="ORF">UFOPK4401_01166</name>
</gene>
<dbReference type="InterPro" id="IPR050638">
    <property type="entry name" value="AA-Vitamin_Transporters"/>
</dbReference>
<evidence type="ECO:0000313" key="12">
    <source>
        <dbReference type="EMBL" id="CAB5077269.1"/>
    </source>
</evidence>
<evidence type="ECO:0000256" key="1">
    <source>
        <dbReference type="ARBA" id="ARBA00004141"/>
    </source>
</evidence>
<feature type="transmembrane region" description="Helical" evidence="5">
    <location>
        <begin position="64"/>
        <end position="82"/>
    </location>
</feature>
<evidence type="ECO:0000259" key="6">
    <source>
        <dbReference type="Pfam" id="PF00892"/>
    </source>
</evidence>
<dbReference type="EMBL" id="CAFBOJ010000019">
    <property type="protein sequence ID" value="CAB4973284.1"/>
    <property type="molecule type" value="Genomic_DNA"/>
</dbReference>
<dbReference type="EMBL" id="CAEZYB010000007">
    <property type="protein sequence ID" value="CAB4694996.1"/>
    <property type="molecule type" value="Genomic_DNA"/>
</dbReference>
<dbReference type="AlphaFoldDB" id="A0A6J7M6W2"/>
<dbReference type="Pfam" id="PF00892">
    <property type="entry name" value="EamA"/>
    <property type="match status" value="2"/>
</dbReference>
<dbReference type="SUPFAM" id="SSF103481">
    <property type="entry name" value="Multidrug resistance efflux transporter EmrE"/>
    <property type="match status" value="2"/>
</dbReference>
<evidence type="ECO:0000256" key="3">
    <source>
        <dbReference type="ARBA" id="ARBA00022989"/>
    </source>
</evidence>
<name>A0A6J7M6W2_9ZZZZ</name>
<accession>A0A6J7M6W2</accession>
<reference evidence="11" key="1">
    <citation type="submission" date="2020-05" db="EMBL/GenBank/DDBJ databases">
        <authorList>
            <person name="Chiriac C."/>
            <person name="Salcher M."/>
            <person name="Ghai R."/>
            <person name="Kavagutti S V."/>
        </authorList>
    </citation>
    <scope>NUCLEOTIDE SEQUENCE</scope>
</reference>
<feature type="transmembrane region" description="Helical" evidence="5">
    <location>
        <begin position="123"/>
        <end position="142"/>
    </location>
</feature>
<evidence type="ECO:0000256" key="4">
    <source>
        <dbReference type="ARBA" id="ARBA00023136"/>
    </source>
</evidence>
<evidence type="ECO:0000256" key="5">
    <source>
        <dbReference type="SAM" id="Phobius"/>
    </source>
</evidence>
<dbReference type="PANTHER" id="PTHR32322:SF2">
    <property type="entry name" value="EAMA DOMAIN-CONTAINING PROTEIN"/>
    <property type="match status" value="1"/>
</dbReference>
<proteinExistence type="predicted"/>
<keyword evidence="4 5" id="KW-0472">Membrane</keyword>